<dbReference type="GO" id="GO:0010487">
    <property type="term" value="F:thermospermine synthase activity"/>
    <property type="evidence" value="ECO:0007669"/>
    <property type="project" value="UniProtKB-ARBA"/>
</dbReference>
<protein>
    <recommendedName>
        <fullName evidence="4">Polyamine aminopropyltransferase</fullName>
    </recommendedName>
    <alternativeName>
        <fullName evidence="4">Putrescine aminopropyltransferase</fullName>
        <shortName evidence="4">PAPT</shortName>
    </alternativeName>
    <alternativeName>
        <fullName evidence="4">Spermidine synthase</fullName>
        <shortName evidence="4">SPDS</shortName>
        <shortName evidence="4">SPDSY</shortName>
        <ecNumber evidence="4">2.5.1.16</ecNumber>
    </alternativeName>
</protein>
<feature type="binding site" evidence="4">
    <location>
        <begin position="387"/>
        <end position="388"/>
    </location>
    <ligand>
        <name>S-methyl-5'-thioadenosine</name>
        <dbReference type="ChEBI" id="CHEBI:17509"/>
    </ligand>
</feature>
<name>A0ABD6C8V4_9EURY</name>
<comment type="similarity">
    <text evidence="1 4">Belongs to the spermidine/spermine synthase family.</text>
</comment>
<dbReference type="Proteomes" id="UP001597119">
    <property type="component" value="Unassembled WGS sequence"/>
</dbReference>
<evidence type="ECO:0000313" key="8">
    <source>
        <dbReference type="Proteomes" id="UP001597119"/>
    </source>
</evidence>
<dbReference type="InterPro" id="IPR029063">
    <property type="entry name" value="SAM-dependent_MTases_sf"/>
</dbReference>
<dbReference type="InterPro" id="IPR030374">
    <property type="entry name" value="PABS"/>
</dbReference>
<dbReference type="RefSeq" id="WP_247377281.1">
    <property type="nucleotide sequence ID" value="NZ_JALLGV010000003.1"/>
</dbReference>
<evidence type="ECO:0000256" key="1">
    <source>
        <dbReference type="ARBA" id="ARBA00007867"/>
    </source>
</evidence>
<organism evidence="7 8">
    <name type="scientific">Halorientalis brevis</name>
    <dbReference type="NCBI Taxonomy" id="1126241"/>
    <lineage>
        <taxon>Archaea</taxon>
        <taxon>Methanobacteriati</taxon>
        <taxon>Methanobacteriota</taxon>
        <taxon>Stenosarchaea group</taxon>
        <taxon>Halobacteria</taxon>
        <taxon>Halobacteriales</taxon>
        <taxon>Haloarculaceae</taxon>
        <taxon>Halorientalis</taxon>
    </lineage>
</organism>
<evidence type="ECO:0000256" key="4">
    <source>
        <dbReference type="HAMAP-Rule" id="MF_00198"/>
    </source>
</evidence>
<accession>A0ABD6C8V4</accession>
<feature type="active site" description="Proton acceptor" evidence="4 5">
    <location>
        <position position="405"/>
    </location>
</feature>
<dbReference type="HAMAP" id="MF_00198">
    <property type="entry name" value="Spermidine_synth"/>
    <property type="match status" value="1"/>
</dbReference>
<dbReference type="GO" id="GO:0005886">
    <property type="term" value="C:plasma membrane"/>
    <property type="evidence" value="ECO:0007669"/>
    <property type="project" value="UniProtKB-SubCell"/>
</dbReference>
<dbReference type="PANTHER" id="PTHR43317">
    <property type="entry name" value="THERMOSPERMINE SYNTHASE ACAULIS5"/>
    <property type="match status" value="1"/>
</dbReference>
<dbReference type="Gene3D" id="3.40.50.150">
    <property type="entry name" value="Vaccinia Virus protein VP39"/>
    <property type="match status" value="1"/>
</dbReference>
<comment type="function">
    <text evidence="4">Catalyzes the irreversible transfer of a propylamine group from the amino donor S-adenosylmethioninamine (decarboxy-AdoMet) to putrescine (1,4-diaminobutane) to yield spermidine.</text>
</comment>
<evidence type="ECO:0000256" key="3">
    <source>
        <dbReference type="ARBA" id="ARBA00023115"/>
    </source>
</evidence>
<feature type="transmembrane region" description="Helical" evidence="4">
    <location>
        <begin position="56"/>
        <end position="77"/>
    </location>
</feature>
<feature type="domain" description="PABS" evidence="6">
    <location>
        <begin position="247"/>
        <end position="489"/>
    </location>
</feature>
<dbReference type="GO" id="GO:0004766">
    <property type="term" value="F:spermidine synthase activity"/>
    <property type="evidence" value="ECO:0007669"/>
    <property type="project" value="UniProtKB-UniRule"/>
</dbReference>
<evidence type="ECO:0000256" key="2">
    <source>
        <dbReference type="ARBA" id="ARBA00022679"/>
    </source>
</evidence>
<dbReference type="GO" id="GO:0008295">
    <property type="term" value="P:spermidine biosynthetic process"/>
    <property type="evidence" value="ECO:0007669"/>
    <property type="project" value="UniProtKB-UniRule"/>
</dbReference>
<dbReference type="Pfam" id="PF01564">
    <property type="entry name" value="Spermine_synth"/>
    <property type="match status" value="1"/>
</dbReference>
<feature type="transmembrane region" description="Helical" evidence="4">
    <location>
        <begin position="117"/>
        <end position="140"/>
    </location>
</feature>
<keyword evidence="8" id="KW-1185">Reference proteome</keyword>
<dbReference type="EC" id="2.5.1.16" evidence="4"/>
<comment type="pathway">
    <text evidence="4">Amine and polyamine biosynthesis; spermidine biosynthesis; spermidine from putrescine: step 1/1.</text>
</comment>
<dbReference type="PANTHER" id="PTHR43317:SF1">
    <property type="entry name" value="THERMOSPERMINE SYNTHASE ACAULIS5"/>
    <property type="match status" value="1"/>
</dbReference>
<reference evidence="7 8" key="1">
    <citation type="journal article" date="2019" name="Int. J. Syst. Evol. Microbiol.">
        <title>The Global Catalogue of Microorganisms (GCM) 10K type strain sequencing project: providing services to taxonomists for standard genome sequencing and annotation.</title>
        <authorList>
            <consortium name="The Broad Institute Genomics Platform"/>
            <consortium name="The Broad Institute Genome Sequencing Center for Infectious Disease"/>
            <person name="Wu L."/>
            <person name="Ma J."/>
        </authorList>
    </citation>
    <scope>NUCLEOTIDE SEQUENCE [LARGE SCALE GENOMIC DNA]</scope>
    <source>
        <strain evidence="7 8">CGMCC 1.12125</strain>
    </source>
</reference>
<gene>
    <name evidence="4" type="primary">speE</name>
    <name evidence="7" type="ORF">ACFR9U_01805</name>
</gene>
<evidence type="ECO:0000256" key="5">
    <source>
        <dbReference type="PROSITE-ProRule" id="PRU00354"/>
    </source>
</evidence>
<feature type="transmembrane region" description="Helical" evidence="4">
    <location>
        <begin position="152"/>
        <end position="172"/>
    </location>
</feature>
<comment type="subcellular location">
    <subcellularLocation>
        <location evidence="4">Cell membrane</location>
        <topology evidence="4">Multi-pass membrane protein</topology>
    </subcellularLocation>
</comment>
<feature type="binding site" evidence="4">
    <location>
        <position position="360"/>
    </location>
    <ligand>
        <name>S-methyl-5'-thioadenosine</name>
        <dbReference type="ChEBI" id="CHEBI:17509"/>
    </ligand>
</feature>
<sequence>MRLVCYSRLGEQKRDGLHSRIRVELGIVFPLVPVRPRVTQDRQAADSAPTISRTGIAVFIAGVASMGLEILAGRLLAPTFGSGIYVWGSIIGVFLAALSLGYWIGGVRAAVEASRSAMASVLLGAAMGVAVVIVLGEPFLDAMAGLPVPQRYAPVIPITALFGPPTVLIGFVSPYAAELDRAESTGTASGRVYALGTVGSIVGAFGTTFVLIPSVDVTTIGLAFGLMLVGAAATVTPRSDTRNWGGAVLVLALLVGAFTLATVGTTVGDSTVYQTQTAYQDLRVADDNGIRTLYLDGSPHGALDKDRPDRYVFEYSRYFHLPLLLRDDPEVDRVLFIGGGGFSGPKRFVEEYNATVDVVEIDPEVVRVAKEYFDVEESDRLRVHTMDGRVYLDQTNRTYDLIVVDAYRSDRAPHHLTTVEFMRLARTHLTDDGVVLANVISARSGVGSAFYRAEYRTMNQVFPTVYSFPTADRNSRQNIELIATQTATRVTRAELERRQRERDVGIELAEPVSQYRSNVPVGDAPILRDDYAPVDRLLRSQAGERYVVERANDTTD</sequence>
<evidence type="ECO:0000313" key="7">
    <source>
        <dbReference type="EMBL" id="MFD1585702.1"/>
    </source>
</evidence>
<feature type="transmembrane region" description="Helical" evidence="4">
    <location>
        <begin position="247"/>
        <end position="267"/>
    </location>
</feature>
<dbReference type="InterPro" id="IPR001045">
    <property type="entry name" value="Spermi_synthase"/>
</dbReference>
<keyword evidence="4" id="KW-1003">Cell membrane</keyword>
<keyword evidence="4" id="KW-0812">Transmembrane</keyword>
<keyword evidence="4" id="KW-0745">Spermidine biosynthesis</keyword>
<comment type="catalytic activity">
    <reaction evidence="4">
        <text>S-adenosyl 3-(methylsulfanyl)propylamine + putrescine = S-methyl-5'-thioadenosine + spermidine + H(+)</text>
        <dbReference type="Rhea" id="RHEA:12721"/>
        <dbReference type="ChEBI" id="CHEBI:15378"/>
        <dbReference type="ChEBI" id="CHEBI:17509"/>
        <dbReference type="ChEBI" id="CHEBI:57443"/>
        <dbReference type="ChEBI" id="CHEBI:57834"/>
        <dbReference type="ChEBI" id="CHEBI:326268"/>
        <dbReference type="EC" id="2.5.1.16"/>
    </reaction>
</comment>
<dbReference type="CDD" id="cd02440">
    <property type="entry name" value="AdoMet_MTases"/>
    <property type="match status" value="1"/>
</dbReference>
<dbReference type="AlphaFoldDB" id="A0ABD6C8V4"/>
<feature type="transmembrane region" description="Helical" evidence="4">
    <location>
        <begin position="83"/>
        <end position="105"/>
    </location>
</feature>
<dbReference type="EMBL" id="JBHUDJ010000001">
    <property type="protein sequence ID" value="MFD1585702.1"/>
    <property type="molecule type" value="Genomic_DNA"/>
</dbReference>
<keyword evidence="2 4" id="KW-0808">Transferase</keyword>
<proteinExistence type="inferred from homology"/>
<dbReference type="PROSITE" id="PS51006">
    <property type="entry name" value="PABS_2"/>
    <property type="match status" value="1"/>
</dbReference>
<dbReference type="SUPFAM" id="SSF53335">
    <property type="entry name" value="S-adenosyl-L-methionine-dependent methyltransferases"/>
    <property type="match status" value="1"/>
</dbReference>
<evidence type="ECO:0000259" key="6">
    <source>
        <dbReference type="PROSITE" id="PS51006"/>
    </source>
</evidence>
<feature type="transmembrane region" description="Helical" evidence="4">
    <location>
        <begin position="192"/>
        <end position="212"/>
    </location>
</feature>
<keyword evidence="3 4" id="KW-0620">Polyamine biosynthesis</keyword>
<keyword evidence="4" id="KW-1133">Transmembrane helix</keyword>
<feature type="binding site" evidence="4">
    <location>
        <position position="280"/>
    </location>
    <ligand>
        <name>S-methyl-5'-thioadenosine</name>
        <dbReference type="ChEBI" id="CHEBI:17509"/>
    </ligand>
</feature>
<comment type="caution">
    <text evidence="4">Lacks conserved residue(s) required for the propagation of feature annotation.</text>
</comment>
<feature type="binding site" evidence="4">
    <location>
        <position position="413"/>
    </location>
    <ligand>
        <name>S-methyl-5'-thioadenosine</name>
        <dbReference type="ChEBI" id="CHEBI:17509"/>
    </ligand>
</feature>
<keyword evidence="4" id="KW-0472">Membrane</keyword>
<comment type="caution">
    <text evidence="7">The sequence shown here is derived from an EMBL/GenBank/DDBJ whole genome shotgun (WGS) entry which is preliminary data.</text>
</comment>
<comment type="subunit">
    <text evidence="4">Homodimer or homotetramer.</text>
</comment>
<dbReference type="NCBIfam" id="NF037959">
    <property type="entry name" value="MFS_SpdSyn"/>
    <property type="match status" value="1"/>
</dbReference>
<feature type="transmembrane region" description="Helical" evidence="4">
    <location>
        <begin position="218"/>
        <end position="235"/>
    </location>
</feature>